<protein>
    <recommendedName>
        <fullName evidence="2">YHYH domain-containing protein</fullName>
    </recommendedName>
</protein>
<evidence type="ECO:0000256" key="1">
    <source>
        <dbReference type="SAM" id="MobiDB-lite"/>
    </source>
</evidence>
<feature type="compositionally biased region" description="Polar residues" evidence="1">
    <location>
        <begin position="134"/>
        <end position="158"/>
    </location>
</feature>
<dbReference type="InterPro" id="IPR025924">
    <property type="entry name" value="YHYH_dom"/>
</dbReference>
<sequence>MTHRKRVFGACISLALLLAWCGCASGASGSGAASASVIPTASPGSGASGGTVAYTCPSATTSSGPLNCTALPLGDRKYSSTPQQGYIYTCNTPTGSPAVSAAPWLDTTNGTWNVETKDIVEGSHSFAGTFSESVSGTTRSISSNGLPESPWTTGTFPISPSDPAYQYDRNPNTITAQNFNFTVPAHPTIASTPTCLTGGPIGITITGVAVFDGFDAAGYDAVAREVQDGCHGHPDQSGTYHVHGYLQTCVPDAGSPTQNSSLLGYAADGFGIYGPWYNGKILTAADLDECHGTTSPVEWDGQLVTMYHYVSTYDFPYTLGCYRGTPTFI</sequence>
<dbReference type="EMBL" id="CABO01000019">
    <property type="protein sequence ID" value="CBI01504.1"/>
    <property type="molecule type" value="Genomic_DNA"/>
</dbReference>
<reference evidence="3" key="1">
    <citation type="submission" date="2009-10" db="EMBL/GenBank/DDBJ databases">
        <title>Diversity of trophic interactions inside an arsenic-rich microbial ecosystem.</title>
        <authorList>
            <person name="Bertin P.N."/>
            <person name="Heinrich-Salmeron A."/>
            <person name="Pelletier E."/>
            <person name="Goulhen-Chollet F."/>
            <person name="Arsene-Ploetze F."/>
            <person name="Gallien S."/>
            <person name="Calteau A."/>
            <person name="Vallenet D."/>
            <person name="Casiot C."/>
            <person name="Chane-Woon-Ming B."/>
            <person name="Giloteaux L."/>
            <person name="Barakat M."/>
            <person name="Bonnefoy V."/>
            <person name="Bruneel O."/>
            <person name="Chandler M."/>
            <person name="Cleiss J."/>
            <person name="Duran R."/>
            <person name="Elbaz-Poulichet F."/>
            <person name="Fonknechten N."/>
            <person name="Lauga B."/>
            <person name="Mornico D."/>
            <person name="Ortet P."/>
            <person name="Schaeffer C."/>
            <person name="Siguier P."/>
            <person name="Alexander Thil Smith A."/>
            <person name="Van Dorsselaer A."/>
            <person name="Weissenbach J."/>
            <person name="Medigue C."/>
            <person name="Le Paslier D."/>
        </authorList>
    </citation>
    <scope>NUCLEOTIDE SEQUENCE</scope>
</reference>
<organism evidence="3">
    <name type="scientific">mine drainage metagenome</name>
    <dbReference type="NCBI Taxonomy" id="410659"/>
    <lineage>
        <taxon>unclassified sequences</taxon>
        <taxon>metagenomes</taxon>
        <taxon>ecological metagenomes</taxon>
    </lineage>
</organism>
<dbReference type="AlphaFoldDB" id="E6Q2U4"/>
<evidence type="ECO:0000313" key="3">
    <source>
        <dbReference type="EMBL" id="CBI01504.1"/>
    </source>
</evidence>
<gene>
    <name evidence="3" type="ORF">CARN4_1825</name>
</gene>
<proteinExistence type="predicted"/>
<feature type="region of interest" description="Disordered" evidence="1">
    <location>
        <begin position="134"/>
        <end position="163"/>
    </location>
</feature>
<comment type="caution">
    <text evidence="3">The sequence shown here is derived from an EMBL/GenBank/DDBJ whole genome shotgun (WGS) entry which is preliminary data.</text>
</comment>
<dbReference type="PROSITE" id="PS51257">
    <property type="entry name" value="PROKAR_LIPOPROTEIN"/>
    <property type="match status" value="1"/>
</dbReference>
<evidence type="ECO:0000259" key="2">
    <source>
        <dbReference type="Pfam" id="PF14240"/>
    </source>
</evidence>
<dbReference type="Pfam" id="PF14240">
    <property type="entry name" value="YHYH"/>
    <property type="match status" value="1"/>
</dbReference>
<accession>E6Q2U4</accession>
<feature type="domain" description="YHYH" evidence="2">
    <location>
        <begin position="181"/>
        <end position="277"/>
    </location>
</feature>
<name>E6Q2U4_9ZZZZ</name>